<gene>
    <name evidence="1" type="ORF">ACFFVK_14095</name>
</gene>
<sequence>MKIVFVKTIKLTIYLLIFILFNVDSCLSQAGKNSVIEIHSMIDSVKCNNEKYYFEFPDILNKNEINFFNNSISADYLNYLDIEKKSIRPNDLINMAILMRKKECNDSNNYSGFIGSNYKVTFNNFKILSINMNYESLAGSINIDSYYYNFDIPNNKILQFNDIIKESKIQELLKKINSILRDRLNRAYKENKNELNNSDVYQSLTHLKSLFKKENLDTFSIHEKGIEYIFNYGFPNGMVAIENNIFFSYNDLKMILKDEFKEKINVR</sequence>
<evidence type="ECO:0000313" key="2">
    <source>
        <dbReference type="Proteomes" id="UP001589562"/>
    </source>
</evidence>
<evidence type="ECO:0000313" key="1">
    <source>
        <dbReference type="EMBL" id="MFB9109715.1"/>
    </source>
</evidence>
<organism evidence="1 2">
    <name type="scientific">Flavobacterium gyeonganense</name>
    <dbReference type="NCBI Taxonomy" id="1310418"/>
    <lineage>
        <taxon>Bacteria</taxon>
        <taxon>Pseudomonadati</taxon>
        <taxon>Bacteroidota</taxon>
        <taxon>Flavobacteriia</taxon>
        <taxon>Flavobacteriales</taxon>
        <taxon>Flavobacteriaceae</taxon>
        <taxon>Flavobacterium</taxon>
    </lineage>
</organism>
<name>A0ABV5HEN1_9FLAO</name>
<protein>
    <recommendedName>
        <fullName evidence="3">DUF4163 domain-containing protein</fullName>
    </recommendedName>
</protein>
<dbReference type="EMBL" id="JBHMFE010000018">
    <property type="protein sequence ID" value="MFB9109715.1"/>
    <property type="molecule type" value="Genomic_DNA"/>
</dbReference>
<dbReference type="RefSeq" id="WP_379680685.1">
    <property type="nucleotide sequence ID" value="NZ_JBHMFE010000018.1"/>
</dbReference>
<proteinExistence type="predicted"/>
<comment type="caution">
    <text evidence="1">The sequence shown here is derived from an EMBL/GenBank/DDBJ whole genome shotgun (WGS) entry which is preliminary data.</text>
</comment>
<reference evidence="1 2" key="1">
    <citation type="submission" date="2024-09" db="EMBL/GenBank/DDBJ databases">
        <authorList>
            <person name="Sun Q."/>
            <person name="Mori K."/>
        </authorList>
    </citation>
    <scope>NUCLEOTIDE SEQUENCE [LARGE SCALE GENOMIC DNA]</scope>
    <source>
        <strain evidence="1 2">CECT 8365</strain>
    </source>
</reference>
<dbReference type="Proteomes" id="UP001589562">
    <property type="component" value="Unassembled WGS sequence"/>
</dbReference>
<keyword evidence="2" id="KW-1185">Reference proteome</keyword>
<evidence type="ECO:0008006" key="3">
    <source>
        <dbReference type="Google" id="ProtNLM"/>
    </source>
</evidence>
<accession>A0ABV5HEN1</accession>